<name>A0A7Z0J474_9MICC</name>
<proteinExistence type="predicted"/>
<gene>
    <name evidence="3" type="ORF">HNR11_002569</name>
</gene>
<protein>
    <submittedName>
        <fullName evidence="3">Uncharacterized protein</fullName>
    </submittedName>
</protein>
<sequence length="379" mass="40826">MDLSAPTSQTLRPGLLLSAMLLAVTLPACGSSAASEDAAEQPGAGAEDQGDSGAESDGNEAGDANGDANDDAAASDSNEADDADSAAQGEDPEGSEDPRDSEDPEDSADEPEAEPAELPGGGDTLFPDRRFVAAYGAPGIPALGVMGEGSPEDAAERVKFYAEQYQEHSEEPVQPAFEIITSIAISEPGVDGNYTNALDPEVIEPWVDLAAEEEIYVVLDLQPGHASFLDQAQDYEELLAQPHVGLALDPEWRLSEGQRHMEQIGSVTAEEINQVSDWLAGLTEEHELPQKLLVLHQFKHAMITDREDIDTSHEELAILLHADGHGTPSMKTETYESLQRDLSEDIWLGWKNFYDEDSPTFTSAQTFALDPTPWFVSYQ</sequence>
<feature type="region of interest" description="Disordered" evidence="1">
    <location>
        <begin position="29"/>
        <end position="127"/>
    </location>
</feature>
<evidence type="ECO:0000256" key="1">
    <source>
        <dbReference type="SAM" id="MobiDB-lite"/>
    </source>
</evidence>
<dbReference type="EMBL" id="JACCFQ010000001">
    <property type="protein sequence ID" value="NYJ18035.1"/>
    <property type="molecule type" value="Genomic_DNA"/>
</dbReference>
<feature type="signal peptide" evidence="2">
    <location>
        <begin position="1"/>
        <end position="30"/>
    </location>
</feature>
<feature type="compositionally biased region" description="Low complexity" evidence="1">
    <location>
        <begin position="59"/>
        <end position="77"/>
    </location>
</feature>
<dbReference type="RefSeq" id="WP_179442723.1">
    <property type="nucleotide sequence ID" value="NZ_BAAALK010000007.1"/>
</dbReference>
<accession>A0A7Z0J474</accession>
<evidence type="ECO:0000256" key="2">
    <source>
        <dbReference type="SAM" id="SignalP"/>
    </source>
</evidence>
<reference evidence="3 4" key="1">
    <citation type="submission" date="2020-07" db="EMBL/GenBank/DDBJ databases">
        <title>Sequencing the genomes of 1000 actinobacteria strains.</title>
        <authorList>
            <person name="Klenk H.-P."/>
        </authorList>
    </citation>
    <scope>NUCLEOTIDE SEQUENCE [LARGE SCALE GENOMIC DNA]</scope>
    <source>
        <strain evidence="3 4">DSM 15664</strain>
    </source>
</reference>
<keyword evidence="2" id="KW-0732">Signal</keyword>
<evidence type="ECO:0000313" key="4">
    <source>
        <dbReference type="Proteomes" id="UP000560069"/>
    </source>
</evidence>
<feature type="compositionally biased region" description="Acidic residues" evidence="1">
    <location>
        <begin position="78"/>
        <end position="115"/>
    </location>
</feature>
<keyword evidence="4" id="KW-1185">Reference proteome</keyword>
<dbReference type="Proteomes" id="UP000560069">
    <property type="component" value="Unassembled WGS sequence"/>
</dbReference>
<evidence type="ECO:0000313" key="3">
    <source>
        <dbReference type="EMBL" id="NYJ18035.1"/>
    </source>
</evidence>
<dbReference type="AlphaFoldDB" id="A0A7Z0J474"/>
<organism evidence="3 4">
    <name type="scientific">Nesterenkonia sandarakina</name>
    <dbReference type="NCBI Taxonomy" id="272918"/>
    <lineage>
        <taxon>Bacteria</taxon>
        <taxon>Bacillati</taxon>
        <taxon>Actinomycetota</taxon>
        <taxon>Actinomycetes</taxon>
        <taxon>Micrococcales</taxon>
        <taxon>Micrococcaceae</taxon>
        <taxon>Nesterenkonia</taxon>
    </lineage>
</organism>
<feature type="chain" id="PRO_5039026591" evidence="2">
    <location>
        <begin position="31"/>
        <end position="379"/>
    </location>
</feature>
<comment type="caution">
    <text evidence="3">The sequence shown here is derived from an EMBL/GenBank/DDBJ whole genome shotgun (WGS) entry which is preliminary data.</text>
</comment>